<keyword evidence="2" id="KW-1185">Reference proteome</keyword>
<evidence type="ECO:0000313" key="1">
    <source>
        <dbReference type="EMBL" id="MFC6888467.1"/>
    </source>
</evidence>
<organism evidence="1 2">
    <name type="scientific">Halorubrum trueperi</name>
    <dbReference type="NCBI Taxonomy" id="2004704"/>
    <lineage>
        <taxon>Archaea</taxon>
        <taxon>Methanobacteriati</taxon>
        <taxon>Methanobacteriota</taxon>
        <taxon>Stenosarchaea group</taxon>
        <taxon>Halobacteria</taxon>
        <taxon>Halobacteriales</taxon>
        <taxon>Haloferacaceae</taxon>
        <taxon>Halorubrum</taxon>
    </lineage>
</organism>
<dbReference type="RefSeq" id="WP_379765490.1">
    <property type="nucleotide sequence ID" value="NZ_JBHSXI010000004.1"/>
</dbReference>
<sequence length="100" mass="11441">MTETMDKLRDKDEIVLQAIQQGNNDIQKITETTTLENHEVNYCFTKIEDLNLIHVEKSDGYTTRNINGQNKSSKYPNKPISPIELRNISKTRIESTSISG</sequence>
<accession>A0ABD5UG58</accession>
<dbReference type="EMBL" id="JBHSXI010000004">
    <property type="protein sequence ID" value="MFC6888467.1"/>
    <property type="molecule type" value="Genomic_DNA"/>
</dbReference>
<dbReference type="Proteomes" id="UP001596333">
    <property type="component" value="Unassembled WGS sequence"/>
</dbReference>
<gene>
    <name evidence="1" type="ORF">ACFQEY_05340</name>
</gene>
<name>A0ABD5UG58_9EURY</name>
<protein>
    <submittedName>
        <fullName evidence="1">Uncharacterized protein</fullName>
    </submittedName>
</protein>
<reference evidence="1 2" key="1">
    <citation type="journal article" date="2019" name="Int. J. Syst. Evol. Microbiol.">
        <title>The Global Catalogue of Microorganisms (GCM) 10K type strain sequencing project: providing services to taxonomists for standard genome sequencing and annotation.</title>
        <authorList>
            <consortium name="The Broad Institute Genomics Platform"/>
            <consortium name="The Broad Institute Genome Sequencing Center for Infectious Disease"/>
            <person name="Wu L."/>
            <person name="Ma J."/>
        </authorList>
    </citation>
    <scope>NUCLEOTIDE SEQUENCE [LARGE SCALE GENOMIC DNA]</scope>
    <source>
        <strain evidence="1 2">Y73</strain>
    </source>
</reference>
<comment type="caution">
    <text evidence="1">The sequence shown here is derived from an EMBL/GenBank/DDBJ whole genome shotgun (WGS) entry which is preliminary data.</text>
</comment>
<proteinExistence type="predicted"/>
<evidence type="ECO:0000313" key="2">
    <source>
        <dbReference type="Proteomes" id="UP001596333"/>
    </source>
</evidence>
<dbReference type="AlphaFoldDB" id="A0ABD5UG58"/>